<dbReference type="PANTHER" id="PTHR46254">
    <property type="entry name" value="PROTEIN GVQW1-RELATED"/>
    <property type="match status" value="1"/>
</dbReference>
<evidence type="ECO:0000313" key="1">
    <source>
        <dbReference type="EMBL" id="BAC87274.1"/>
    </source>
</evidence>
<dbReference type="EMBL" id="AK128099">
    <property type="protein sequence ID" value="BAC87274.1"/>
    <property type="molecule type" value="mRNA"/>
</dbReference>
<dbReference type="PRINTS" id="PR02045">
    <property type="entry name" value="F138DOMAIN"/>
</dbReference>
<accession>Q6ZRN6</accession>
<name>Q6ZRN6_HUMAN</name>
<organism evidence="1">
    <name type="scientific">Homo sapiens</name>
    <name type="common">Human</name>
    <dbReference type="NCBI Taxonomy" id="9606"/>
    <lineage>
        <taxon>Eukaryota</taxon>
        <taxon>Metazoa</taxon>
        <taxon>Chordata</taxon>
        <taxon>Craniata</taxon>
        <taxon>Vertebrata</taxon>
        <taxon>Euteleostomi</taxon>
        <taxon>Mammalia</taxon>
        <taxon>Eutheria</taxon>
        <taxon>Euarchontoglires</taxon>
        <taxon>Primates</taxon>
        <taxon>Haplorrhini</taxon>
        <taxon>Catarrhini</taxon>
        <taxon>Hominidae</taxon>
        <taxon>Homo</taxon>
    </lineage>
</organism>
<dbReference type="PhylomeDB" id="Q6ZRN6"/>
<dbReference type="PANTHER" id="PTHR46254:SF3">
    <property type="entry name" value="SECRETED PROTEIN"/>
    <property type="match status" value="1"/>
</dbReference>
<protein>
    <submittedName>
        <fullName evidence="1">cDNA FLJ46220 fis, clone TESTI4013774</fullName>
    </submittedName>
</protein>
<reference evidence="1" key="1">
    <citation type="submission" date="2003-07" db="EMBL/GenBank/DDBJ databases">
        <title>NEDO human cDNA sequencing project.</title>
        <authorList>
            <person name="Ota T."/>
            <person name="Nakagawa S."/>
            <person name="Senoh A."/>
            <person name="Mizuguchi H."/>
            <person name="Inagaki H."/>
            <person name="Sugiyama T."/>
            <person name="Irie R."/>
            <person name="Otsuki T."/>
            <person name="Sato H."/>
            <person name="Wakamatsu A."/>
            <person name="Ishii S."/>
            <person name="Yamamoto J."/>
            <person name="Isono Y."/>
            <person name="Kawai-Hio Y."/>
            <person name="Saito K."/>
            <person name="Nishikawa T."/>
            <person name="Kimura K."/>
            <person name="Yamashita H."/>
            <person name="Matsuo K."/>
            <person name="Nakamura Y."/>
            <person name="Sekine M."/>
            <person name="Kikuchi H."/>
            <person name="Kanda K."/>
            <person name="Wagatsuma M."/>
            <person name="Murakawa K."/>
            <person name="Kanehori K."/>
            <person name="Takahashi-Fujii A."/>
            <person name="Oshima A."/>
            <person name="Sugiyama A."/>
            <person name="Kawakami B."/>
            <person name="Suzuki Y."/>
            <person name="Sugano S."/>
            <person name="Nagahari K."/>
            <person name="Masuho Y."/>
            <person name="Nagai K."/>
            <person name="Isogai T."/>
        </authorList>
    </citation>
    <scope>NUCLEOTIDE SEQUENCE</scope>
    <source>
        <tissue evidence="1">Testis</tissue>
    </source>
</reference>
<proteinExistence type="evidence at transcript level"/>
<sequence>MPEGSVSAMRTSPKSSWPWCCSWSCAWSSSSPPWRSPPSATGTLCRSCSLAPSGDLEVLKSQETGCRDPLQLPGLLGPCALSPMVGSPSGRVKLVGRRSVVQCSRCCIDPLIFFVFVFILFCFVFEMESCSVTQAGVQWCDDLGSLQPPPPGFSCLSLPGSWDYRHPPPHPANFCIFSRDEVSTPTQAGVKLLTASDLPTLASQSVAITGVSHHAQPNPLIFCFSSSTVRKAFDRGPRRWQHGGGLTVWVVVKALESQLQREDVDLRDGQCHLHRRLEAPAWGNLLGKEGSKRGTMKQN</sequence>
<dbReference type="AlphaFoldDB" id="Q6ZRN6"/>